<feature type="transmembrane region" description="Helical" evidence="2">
    <location>
        <begin position="586"/>
        <end position="607"/>
    </location>
</feature>
<evidence type="ECO:0008006" key="5">
    <source>
        <dbReference type="Google" id="ProtNLM"/>
    </source>
</evidence>
<name>A0A5N5QEK6_9AGAM</name>
<proteinExistence type="predicted"/>
<comment type="caution">
    <text evidence="3">The sequence shown here is derived from an EMBL/GenBank/DDBJ whole genome shotgun (WGS) entry which is preliminary data.</text>
</comment>
<dbReference type="AlphaFoldDB" id="A0A5N5QEK6"/>
<feature type="transmembrane region" description="Helical" evidence="2">
    <location>
        <begin position="57"/>
        <end position="85"/>
    </location>
</feature>
<dbReference type="OrthoDB" id="3357029at2759"/>
<dbReference type="Proteomes" id="UP000383932">
    <property type="component" value="Unassembled WGS sequence"/>
</dbReference>
<organism evidence="3 4">
    <name type="scientific">Ceratobasidium theobromae</name>
    <dbReference type="NCBI Taxonomy" id="1582974"/>
    <lineage>
        <taxon>Eukaryota</taxon>
        <taxon>Fungi</taxon>
        <taxon>Dikarya</taxon>
        <taxon>Basidiomycota</taxon>
        <taxon>Agaricomycotina</taxon>
        <taxon>Agaricomycetes</taxon>
        <taxon>Cantharellales</taxon>
        <taxon>Ceratobasidiaceae</taxon>
        <taxon>Ceratobasidium</taxon>
    </lineage>
</organism>
<feature type="compositionally biased region" description="Polar residues" evidence="1">
    <location>
        <begin position="20"/>
        <end position="30"/>
    </location>
</feature>
<keyword evidence="2" id="KW-1133">Transmembrane helix</keyword>
<feature type="transmembrane region" description="Helical" evidence="2">
    <location>
        <begin position="114"/>
        <end position="140"/>
    </location>
</feature>
<feature type="compositionally biased region" description="Low complexity" evidence="1">
    <location>
        <begin position="841"/>
        <end position="864"/>
    </location>
</feature>
<keyword evidence="2" id="KW-0472">Membrane</keyword>
<reference evidence="3 4" key="1">
    <citation type="journal article" date="2019" name="Fungal Biol. Biotechnol.">
        <title>Draft genome sequence of fastidious pathogen Ceratobasidium theobromae, which causes vascular-streak dieback in Theobroma cacao.</title>
        <authorList>
            <person name="Ali S.S."/>
            <person name="Asman A."/>
            <person name="Shao J."/>
            <person name="Firmansyah A.P."/>
            <person name="Susilo A.W."/>
            <person name="Rosmana A."/>
            <person name="McMahon P."/>
            <person name="Junaid M."/>
            <person name="Guest D."/>
            <person name="Kheng T.Y."/>
            <person name="Meinhardt L.W."/>
            <person name="Bailey B.A."/>
        </authorList>
    </citation>
    <scope>NUCLEOTIDE SEQUENCE [LARGE SCALE GENOMIC DNA]</scope>
    <source>
        <strain evidence="3 4">CT2</strain>
    </source>
</reference>
<feature type="transmembrane region" description="Helical" evidence="2">
    <location>
        <begin position="217"/>
        <end position="238"/>
    </location>
</feature>
<gene>
    <name evidence="3" type="ORF">CTheo_6505</name>
</gene>
<feature type="region of interest" description="Disordered" evidence="1">
    <location>
        <begin position="18"/>
        <end position="54"/>
    </location>
</feature>
<evidence type="ECO:0000313" key="3">
    <source>
        <dbReference type="EMBL" id="KAB5590049.1"/>
    </source>
</evidence>
<protein>
    <recommendedName>
        <fullName evidence="5">Transmembrane protein</fullName>
    </recommendedName>
</protein>
<evidence type="ECO:0000313" key="4">
    <source>
        <dbReference type="Proteomes" id="UP000383932"/>
    </source>
</evidence>
<evidence type="ECO:0000256" key="1">
    <source>
        <dbReference type="SAM" id="MobiDB-lite"/>
    </source>
</evidence>
<sequence length="864" mass="93563">MIIKDQSSAVWNYYEASTDDGASSSRMSHLQQDDHDNRPPSPPPQAHSTPSPPRRRLGLTALASTIFTVVMSAGLATFFLLFIMLSQVHTVTDPAAFVVRERVLSSSTLESSSLSALAISTAISHFLGITIPVLFSLLAYRTAYLWLQAQSSPSANEESAASRLPTPLHYGLLVRILNSSTILNLGPLAAYFMSRPGRQISAPNTTAISTPRLLREAFAAAFLIYFLSHAVGLADIWLHSVSSVGIARAVTPASSLPNFSMVFNHSLCDPSTGLQCLSSSDHWGTPSVVRAGTLVAANSTNPTEISVISLAAANDTAILVPTDFIREWNFSASTYGARARCYQISSYCADYGCTSDGTNGPAVDAGMSLLALEIPKTSSKFSTRSPGFKDYRDRSRVMAYVGNMTVGSVTGMPASVSSAIPPNPGPLLIKLRWTDYESSAPSVGFLSTDSNPLVYTDTIQGKEDGDEFQTRSVSTLYAQCELEFVRVRYGYSQDSQFVAYNIHGMNADAAVFWSPLIWQEITAQFESNVHQACLTETTVDGTLAMIRQEISRLAIAGAAGMVERTTEFVGDASTVTQLLVGRYPRIPVFVFAGLLYAYAALAIVLFLSTAACTSEVIVPEGGHENEKLGVHGEQYFRTYTALELAQRRLIDPTTLIAEQQVWAPHSLPPQASAMSMRTRTAEMFGINQPVGEGKAAPMPDRLVVGLGGPFADAGNPRFGVWRRPKRRSELEHESPRVGYGRAVSSSVGTGEMIEGTTLVGSMTQQHGYEVMGMPPAYSPLARMARSRSDGSDYAQEYLVQHAPRLVNTRRQAPGVRIDLNAPHERRPIPQKDLSELMRIRSSVSSEGSEASTSSERTVRRSTGV</sequence>
<feature type="region of interest" description="Disordered" evidence="1">
    <location>
        <begin position="821"/>
        <end position="864"/>
    </location>
</feature>
<keyword evidence="4" id="KW-1185">Reference proteome</keyword>
<evidence type="ECO:0000256" key="2">
    <source>
        <dbReference type="SAM" id="Phobius"/>
    </source>
</evidence>
<feature type="compositionally biased region" description="Basic and acidic residues" evidence="1">
    <location>
        <begin position="821"/>
        <end position="838"/>
    </location>
</feature>
<accession>A0A5N5QEK6</accession>
<dbReference type="EMBL" id="SSOP01000203">
    <property type="protein sequence ID" value="KAB5590049.1"/>
    <property type="molecule type" value="Genomic_DNA"/>
</dbReference>
<keyword evidence="2" id="KW-0812">Transmembrane</keyword>